<evidence type="ECO:0000256" key="1">
    <source>
        <dbReference type="ARBA" id="ARBA00004496"/>
    </source>
</evidence>
<feature type="domain" description="Response regulatory" evidence="10">
    <location>
        <begin position="6"/>
        <end position="119"/>
    </location>
</feature>
<keyword evidence="3 8" id="KW-0597">Phosphoprotein</keyword>
<evidence type="ECO:0000256" key="2">
    <source>
        <dbReference type="ARBA" id="ARBA00022490"/>
    </source>
</evidence>
<dbReference type="Proteomes" id="UP000252427">
    <property type="component" value="Unassembled WGS sequence"/>
</dbReference>
<evidence type="ECO:0000256" key="7">
    <source>
        <dbReference type="ARBA" id="ARBA00023163"/>
    </source>
</evidence>
<dbReference type="PROSITE" id="PS51755">
    <property type="entry name" value="OMPR_PHOB"/>
    <property type="match status" value="1"/>
</dbReference>
<dbReference type="GO" id="GO:0032993">
    <property type="term" value="C:protein-DNA complex"/>
    <property type="evidence" value="ECO:0007669"/>
    <property type="project" value="TreeGrafter"/>
</dbReference>
<dbReference type="InterPro" id="IPR001867">
    <property type="entry name" value="OmpR/PhoB-type_DNA-bd"/>
</dbReference>
<evidence type="ECO:0000313" key="12">
    <source>
        <dbReference type="EMBL" id="RBM56476.1"/>
    </source>
</evidence>
<dbReference type="Gene3D" id="3.40.50.2300">
    <property type="match status" value="1"/>
</dbReference>
<dbReference type="CDD" id="cd00383">
    <property type="entry name" value="trans_reg_C"/>
    <property type="match status" value="1"/>
</dbReference>
<keyword evidence="6 9" id="KW-0238">DNA-binding</keyword>
<dbReference type="InterPro" id="IPR016032">
    <property type="entry name" value="Sig_transdc_resp-reg_C-effctor"/>
</dbReference>
<dbReference type="FunFam" id="1.10.10.10:FF:000099">
    <property type="entry name" value="Two-component system response regulator TorR"/>
    <property type="match status" value="1"/>
</dbReference>
<dbReference type="FunFam" id="3.40.50.2300:FF:000001">
    <property type="entry name" value="DNA-binding response regulator PhoB"/>
    <property type="match status" value="1"/>
</dbReference>
<dbReference type="InterPro" id="IPR036388">
    <property type="entry name" value="WH-like_DNA-bd_sf"/>
</dbReference>
<dbReference type="EMBL" id="QKKS01000001">
    <property type="protein sequence ID" value="RBM84356.1"/>
    <property type="molecule type" value="Genomic_DNA"/>
</dbReference>
<name>A0AAX1QWL5_9VIBR</name>
<evidence type="ECO:0000256" key="9">
    <source>
        <dbReference type="PROSITE-ProRule" id="PRU01091"/>
    </source>
</evidence>
<comment type="caution">
    <text evidence="13">The sequence shown here is derived from an EMBL/GenBank/DDBJ whole genome shotgun (WGS) entry which is preliminary data.</text>
</comment>
<dbReference type="GO" id="GO:0006355">
    <property type="term" value="P:regulation of DNA-templated transcription"/>
    <property type="evidence" value="ECO:0007669"/>
    <property type="project" value="InterPro"/>
</dbReference>
<keyword evidence="7" id="KW-0804">Transcription</keyword>
<protein>
    <submittedName>
        <fullName evidence="13">DNA-binding response regulator</fullName>
    </submittedName>
</protein>
<evidence type="ECO:0000256" key="8">
    <source>
        <dbReference type="PROSITE-ProRule" id="PRU00169"/>
    </source>
</evidence>
<evidence type="ECO:0000256" key="6">
    <source>
        <dbReference type="ARBA" id="ARBA00023125"/>
    </source>
</evidence>
<dbReference type="GO" id="GO:0000156">
    <property type="term" value="F:phosphorelay response regulator activity"/>
    <property type="evidence" value="ECO:0007669"/>
    <property type="project" value="TreeGrafter"/>
</dbReference>
<dbReference type="PANTHER" id="PTHR48111:SF47">
    <property type="entry name" value="TRANSCRIPTIONAL REGULATORY PROTEIN RSTA"/>
    <property type="match status" value="1"/>
</dbReference>
<feature type="modified residue" description="4-aspartylphosphate" evidence="8">
    <location>
        <position position="55"/>
    </location>
</feature>
<evidence type="ECO:0000256" key="5">
    <source>
        <dbReference type="ARBA" id="ARBA00023015"/>
    </source>
</evidence>
<dbReference type="Proteomes" id="UP000252488">
    <property type="component" value="Unassembled WGS sequence"/>
</dbReference>
<evidence type="ECO:0000259" key="11">
    <source>
        <dbReference type="PROSITE" id="PS51755"/>
    </source>
</evidence>
<dbReference type="InterPro" id="IPR011006">
    <property type="entry name" value="CheY-like_superfamily"/>
</dbReference>
<evidence type="ECO:0000256" key="3">
    <source>
        <dbReference type="ARBA" id="ARBA00022553"/>
    </source>
</evidence>
<dbReference type="RefSeq" id="WP_113592976.1">
    <property type="nucleotide sequence ID" value="NZ_CAWNVX010000013.1"/>
</dbReference>
<organism evidence="13 14">
    <name type="scientific">Vibrio paracholerae</name>
    <dbReference type="NCBI Taxonomy" id="650003"/>
    <lineage>
        <taxon>Bacteria</taxon>
        <taxon>Pseudomonadati</taxon>
        <taxon>Pseudomonadota</taxon>
        <taxon>Gammaproteobacteria</taxon>
        <taxon>Vibrionales</taxon>
        <taxon>Vibrionaceae</taxon>
        <taxon>Vibrio</taxon>
    </lineage>
</organism>
<feature type="DNA-binding region" description="OmpR/PhoB-type" evidence="9">
    <location>
        <begin position="132"/>
        <end position="231"/>
    </location>
</feature>
<dbReference type="InterPro" id="IPR039420">
    <property type="entry name" value="WalR-like"/>
</dbReference>
<dbReference type="Gene3D" id="6.10.250.690">
    <property type="match status" value="1"/>
</dbReference>
<keyword evidence="2" id="KW-0963">Cytoplasm</keyword>
<dbReference type="Pfam" id="PF00486">
    <property type="entry name" value="Trans_reg_C"/>
    <property type="match status" value="1"/>
</dbReference>
<reference evidence="14 15" key="1">
    <citation type="submission" date="2018-06" db="EMBL/GenBank/DDBJ databases">
        <title>Draft genome sequences of nine Vibrio sp. clinical isolates from across the United States representing the closest known relative of Vibrio cholerae.</title>
        <authorList>
            <person name="Islam M.T."/>
            <person name="Liang K."/>
            <person name="Im M.S."/>
            <person name="Winkjer J."/>
            <person name="Busby S."/>
            <person name="Batra D."/>
            <person name="Rowe L."/>
            <person name="Tarr C.L."/>
            <person name="Boucher Y."/>
        </authorList>
    </citation>
    <scope>NUCLEOTIDE SEQUENCE [LARGE SCALE GENOMIC DNA]</scope>
    <source>
        <strain evidence="12 15">2016V-1111</strain>
        <strain evidence="13 14">2016V-1114</strain>
    </source>
</reference>
<dbReference type="SUPFAM" id="SSF52172">
    <property type="entry name" value="CheY-like"/>
    <property type="match status" value="1"/>
</dbReference>
<gene>
    <name evidence="12" type="ORF">DLR69_04760</name>
    <name evidence="13" type="ORF">DLR70_01310</name>
</gene>
<proteinExistence type="predicted"/>
<dbReference type="SUPFAM" id="SSF46894">
    <property type="entry name" value="C-terminal effector domain of the bipartite response regulators"/>
    <property type="match status" value="1"/>
</dbReference>
<dbReference type="GO" id="GO:0005829">
    <property type="term" value="C:cytosol"/>
    <property type="evidence" value="ECO:0007669"/>
    <property type="project" value="TreeGrafter"/>
</dbReference>
<evidence type="ECO:0000313" key="15">
    <source>
        <dbReference type="Proteomes" id="UP000252488"/>
    </source>
</evidence>
<dbReference type="Pfam" id="PF00072">
    <property type="entry name" value="Response_reg"/>
    <property type="match status" value="1"/>
</dbReference>
<dbReference type="GO" id="GO:0000976">
    <property type="term" value="F:transcription cis-regulatory region binding"/>
    <property type="evidence" value="ECO:0007669"/>
    <property type="project" value="TreeGrafter"/>
</dbReference>
<dbReference type="EMBL" id="QKKR01000007">
    <property type="protein sequence ID" value="RBM56476.1"/>
    <property type="molecule type" value="Genomic_DNA"/>
</dbReference>
<dbReference type="Gene3D" id="1.10.10.10">
    <property type="entry name" value="Winged helix-like DNA-binding domain superfamily/Winged helix DNA-binding domain"/>
    <property type="match status" value="1"/>
</dbReference>
<dbReference type="InterPro" id="IPR001789">
    <property type="entry name" value="Sig_transdc_resp-reg_receiver"/>
</dbReference>
<keyword evidence="5" id="KW-0805">Transcription regulation</keyword>
<evidence type="ECO:0000313" key="14">
    <source>
        <dbReference type="Proteomes" id="UP000252427"/>
    </source>
</evidence>
<feature type="domain" description="OmpR/PhoB-type" evidence="11">
    <location>
        <begin position="132"/>
        <end position="231"/>
    </location>
</feature>
<accession>A0AAX1QWL5</accession>
<dbReference type="PANTHER" id="PTHR48111">
    <property type="entry name" value="REGULATOR OF RPOS"/>
    <property type="match status" value="1"/>
</dbReference>
<dbReference type="PROSITE" id="PS50110">
    <property type="entry name" value="RESPONSE_REGULATORY"/>
    <property type="match status" value="1"/>
</dbReference>
<dbReference type="AlphaFoldDB" id="A0AAX1QWL5"/>
<evidence type="ECO:0000313" key="13">
    <source>
        <dbReference type="EMBL" id="RBM84356.1"/>
    </source>
</evidence>
<dbReference type="SMART" id="SM00448">
    <property type="entry name" value="REC"/>
    <property type="match status" value="1"/>
</dbReference>
<comment type="subcellular location">
    <subcellularLocation>
        <location evidence="1">Cytoplasm</location>
    </subcellularLocation>
</comment>
<evidence type="ECO:0000256" key="4">
    <source>
        <dbReference type="ARBA" id="ARBA00023012"/>
    </source>
</evidence>
<keyword evidence="4" id="KW-0902">Two-component regulatory system</keyword>
<evidence type="ECO:0000259" key="10">
    <source>
        <dbReference type="PROSITE" id="PS50110"/>
    </source>
</evidence>
<dbReference type="SMART" id="SM00862">
    <property type="entry name" value="Trans_reg_C"/>
    <property type="match status" value="1"/>
</dbReference>
<keyword evidence="15" id="KW-1185">Reference proteome</keyword>
<sequence>MSNQPSLYIIEDDTKLREMLAEYMTNQGFQVTTFATGETAPEQILLNQPDLVLLDLMLPGENGLTICRQIRAQFLGKILMLTASDDDFDHVAALEMGADDFVNKPIKPRVLLARIRMLMRREERTTANADTTHLLQFGGLLLNQSRRHCELDGEVINLSDSEFDLLWLLASAADQVVSREFLTKSLRGIEYDGLDRTVDNKIVTLRKKLCDDSSTPKRIITVRGKGYLFVPDTW</sequence>